<feature type="transmembrane region" description="Helical" evidence="1">
    <location>
        <begin position="12"/>
        <end position="36"/>
    </location>
</feature>
<gene>
    <name evidence="2" type="ORF">H1S06_11955</name>
</gene>
<accession>A0A7W1WZN0</accession>
<dbReference type="EMBL" id="JACEMT010000052">
    <property type="protein sequence ID" value="MBA4503074.1"/>
    <property type="molecule type" value="Genomic_DNA"/>
</dbReference>
<keyword evidence="3" id="KW-1185">Reference proteome</keyword>
<keyword evidence="1" id="KW-1133">Transmembrane helix</keyword>
<organism evidence="2 3">
    <name type="scientific">Marinobacterium marinum</name>
    <dbReference type="NCBI Taxonomy" id="2756129"/>
    <lineage>
        <taxon>Bacteria</taxon>
        <taxon>Pseudomonadati</taxon>
        <taxon>Pseudomonadota</taxon>
        <taxon>Gammaproteobacteria</taxon>
        <taxon>Oceanospirillales</taxon>
        <taxon>Oceanospirillaceae</taxon>
        <taxon>Marinobacterium</taxon>
    </lineage>
</organism>
<protein>
    <submittedName>
        <fullName evidence="2">Uncharacterized protein</fullName>
    </submittedName>
</protein>
<sequence>MPASLFDHRYGGLIYILALIVLVLMPILASAAPVMVATKAEGLTQEHAHEQANSQADEHLCSQQCLSNCAGHCAPVPAAVPALATTEHLPPATVPDLYHPPFPSGLHRPPKT</sequence>
<evidence type="ECO:0000313" key="3">
    <source>
        <dbReference type="Proteomes" id="UP000538931"/>
    </source>
</evidence>
<evidence type="ECO:0000256" key="1">
    <source>
        <dbReference type="SAM" id="Phobius"/>
    </source>
</evidence>
<keyword evidence="1" id="KW-0472">Membrane</keyword>
<dbReference type="RefSeq" id="WP_181740489.1">
    <property type="nucleotide sequence ID" value="NZ_JACEMT010000052.1"/>
</dbReference>
<dbReference type="Proteomes" id="UP000538931">
    <property type="component" value="Unassembled WGS sequence"/>
</dbReference>
<reference evidence="2 3" key="1">
    <citation type="submission" date="2020-07" db="EMBL/GenBank/DDBJ databases">
        <title>Bacterium isolated from marien macroalgae.</title>
        <authorList>
            <person name="Zhu K."/>
            <person name="Lu D."/>
            <person name="Du Z."/>
        </authorList>
    </citation>
    <scope>NUCLEOTIDE SEQUENCE [LARGE SCALE GENOMIC DNA]</scope>
    <source>
        <strain evidence="2 3">3-1745</strain>
    </source>
</reference>
<keyword evidence="1" id="KW-0812">Transmembrane</keyword>
<name>A0A7W1WZN0_9GAMM</name>
<comment type="caution">
    <text evidence="2">The sequence shown here is derived from an EMBL/GenBank/DDBJ whole genome shotgun (WGS) entry which is preliminary data.</text>
</comment>
<evidence type="ECO:0000313" key="2">
    <source>
        <dbReference type="EMBL" id="MBA4503074.1"/>
    </source>
</evidence>
<dbReference type="AlphaFoldDB" id="A0A7W1WZN0"/>
<proteinExistence type="predicted"/>